<protein>
    <recommendedName>
        <fullName evidence="5">HEPN domain-containing protein</fullName>
    </recommendedName>
</protein>
<dbReference type="EMBL" id="JACWLN010000019">
    <property type="protein sequence ID" value="MBD1263178.1"/>
    <property type="molecule type" value="Genomic_DNA"/>
</dbReference>
<dbReference type="EMBL" id="QGGQ01000017">
    <property type="protein sequence ID" value="PWK18456.1"/>
    <property type="molecule type" value="Genomic_DNA"/>
</dbReference>
<reference evidence="2 3" key="1">
    <citation type="submission" date="2018-05" db="EMBL/GenBank/DDBJ databases">
        <title>Genomic Encyclopedia of Archaeal and Bacterial Type Strains, Phase II (KMG-II): from individual species to whole genera.</title>
        <authorList>
            <person name="Goeker M."/>
        </authorList>
    </citation>
    <scope>NUCLEOTIDE SEQUENCE [LARGE SCALE GENOMIC DNA]</scope>
    <source>
        <strain evidence="2 3">DSM 23514</strain>
    </source>
</reference>
<reference evidence="1 4" key="2">
    <citation type="submission" date="2020-07" db="EMBL/GenBank/DDBJ databases">
        <title>The draft genome sequence of Maribacter polysiphoniae KCTC 22021.</title>
        <authorList>
            <person name="Mu L."/>
        </authorList>
    </citation>
    <scope>NUCLEOTIDE SEQUENCE [LARGE SCALE GENOMIC DNA]</scope>
    <source>
        <strain evidence="1 4">KCTC 22021</strain>
    </source>
</reference>
<proteinExistence type="predicted"/>
<comment type="caution">
    <text evidence="2">The sequence shown here is derived from an EMBL/GenBank/DDBJ whole genome shotgun (WGS) entry which is preliminary data.</text>
</comment>
<dbReference type="AlphaFoldDB" id="A0A316DL75"/>
<gene>
    <name evidence="1" type="ORF">HZY62_21505</name>
    <name evidence="2" type="ORF">LX92_04330</name>
</gene>
<evidence type="ECO:0000313" key="1">
    <source>
        <dbReference type="EMBL" id="MBD1263178.1"/>
    </source>
</evidence>
<dbReference type="Proteomes" id="UP000245667">
    <property type="component" value="Unassembled WGS sequence"/>
</dbReference>
<organism evidence="2 3">
    <name type="scientific">Maribacter polysiphoniae</name>
    <dbReference type="NCBI Taxonomy" id="429344"/>
    <lineage>
        <taxon>Bacteria</taxon>
        <taxon>Pseudomonadati</taxon>
        <taxon>Bacteroidota</taxon>
        <taxon>Flavobacteriia</taxon>
        <taxon>Flavobacteriales</taxon>
        <taxon>Flavobacteriaceae</taxon>
        <taxon>Maribacter</taxon>
    </lineage>
</organism>
<name>A0A316DL75_9FLAO</name>
<dbReference type="Proteomes" id="UP000651837">
    <property type="component" value="Unassembled WGS sequence"/>
</dbReference>
<evidence type="ECO:0000313" key="4">
    <source>
        <dbReference type="Proteomes" id="UP000651837"/>
    </source>
</evidence>
<dbReference type="RefSeq" id="WP_109654976.1">
    <property type="nucleotide sequence ID" value="NZ_JACWLN010000019.1"/>
</dbReference>
<sequence length="203" mass="24182">MKKVFSRNDQHFSKVSFVNWRTDGGDDISNLLVLADGYFSSGIELTQRCLNDNNWKVADKLIFPIFHNVNHGIELYLKALIWKVNRLLDIPNRIEGKHNIKQIYENAKAKIKLFHGANGVKHFDAVTKELKLYIEELYEIIQENPDQNKIDFSRYPISKDYERHFYAKQWDNIEVDLENLNTMLLEIYEKLEDLTSYYYHEEF</sequence>
<accession>A0A316DL75</accession>
<evidence type="ECO:0000313" key="2">
    <source>
        <dbReference type="EMBL" id="PWK18456.1"/>
    </source>
</evidence>
<keyword evidence="4" id="KW-1185">Reference proteome</keyword>
<dbReference type="OrthoDB" id="7063737at2"/>
<evidence type="ECO:0000313" key="3">
    <source>
        <dbReference type="Proteomes" id="UP000245667"/>
    </source>
</evidence>
<evidence type="ECO:0008006" key="5">
    <source>
        <dbReference type="Google" id="ProtNLM"/>
    </source>
</evidence>